<dbReference type="OrthoDB" id="848707at2759"/>
<evidence type="ECO:0000313" key="2">
    <source>
        <dbReference type="Proteomes" id="UP000824120"/>
    </source>
</evidence>
<dbReference type="AlphaFoldDB" id="A0A9J5YGE2"/>
<name>A0A9J5YGE2_SOLCO</name>
<reference evidence="1 2" key="1">
    <citation type="submission" date="2020-09" db="EMBL/GenBank/DDBJ databases">
        <title>De no assembly of potato wild relative species, Solanum commersonii.</title>
        <authorList>
            <person name="Cho K."/>
        </authorList>
    </citation>
    <scope>NUCLEOTIDE SEQUENCE [LARGE SCALE GENOMIC DNA]</scope>
    <source>
        <strain evidence="1">LZ3.2</strain>
        <tissue evidence="1">Leaf</tissue>
    </source>
</reference>
<evidence type="ECO:0000313" key="1">
    <source>
        <dbReference type="EMBL" id="KAG5599149.1"/>
    </source>
</evidence>
<keyword evidence="2" id="KW-1185">Reference proteome</keyword>
<dbReference type="EMBL" id="JACXVP010000006">
    <property type="protein sequence ID" value="KAG5599149.1"/>
    <property type="molecule type" value="Genomic_DNA"/>
</dbReference>
<dbReference type="Proteomes" id="UP000824120">
    <property type="component" value="Chromosome 6"/>
</dbReference>
<sequence length="73" mass="8191">MLESVEHSNATARLPYGLLISHLLVDHLSDISMLTLDVINTTYDPCIFSSRNFHRQQVDSLRVESAPPTPTLL</sequence>
<proteinExistence type="predicted"/>
<gene>
    <name evidence="1" type="ORF">H5410_030519</name>
</gene>
<comment type="caution">
    <text evidence="1">The sequence shown here is derived from an EMBL/GenBank/DDBJ whole genome shotgun (WGS) entry which is preliminary data.</text>
</comment>
<accession>A0A9J5YGE2</accession>
<protein>
    <submittedName>
        <fullName evidence="1">Uncharacterized protein</fullName>
    </submittedName>
</protein>
<organism evidence="1 2">
    <name type="scientific">Solanum commersonii</name>
    <name type="common">Commerson's wild potato</name>
    <name type="synonym">Commerson's nightshade</name>
    <dbReference type="NCBI Taxonomy" id="4109"/>
    <lineage>
        <taxon>Eukaryota</taxon>
        <taxon>Viridiplantae</taxon>
        <taxon>Streptophyta</taxon>
        <taxon>Embryophyta</taxon>
        <taxon>Tracheophyta</taxon>
        <taxon>Spermatophyta</taxon>
        <taxon>Magnoliopsida</taxon>
        <taxon>eudicotyledons</taxon>
        <taxon>Gunneridae</taxon>
        <taxon>Pentapetalae</taxon>
        <taxon>asterids</taxon>
        <taxon>lamiids</taxon>
        <taxon>Solanales</taxon>
        <taxon>Solanaceae</taxon>
        <taxon>Solanoideae</taxon>
        <taxon>Solaneae</taxon>
        <taxon>Solanum</taxon>
    </lineage>
</organism>